<dbReference type="EMBL" id="CP088156">
    <property type="protein sequence ID" value="UFZ03978.1"/>
    <property type="molecule type" value="Genomic_DNA"/>
</dbReference>
<organism evidence="2 3">
    <name type="scientific">Bradyrhizobium ontarionense</name>
    <dbReference type="NCBI Taxonomy" id="2898149"/>
    <lineage>
        <taxon>Bacteria</taxon>
        <taxon>Pseudomonadati</taxon>
        <taxon>Pseudomonadota</taxon>
        <taxon>Alphaproteobacteria</taxon>
        <taxon>Hyphomicrobiales</taxon>
        <taxon>Nitrobacteraceae</taxon>
        <taxon>Bradyrhizobium</taxon>
    </lineage>
</organism>
<dbReference type="InterPro" id="IPR010297">
    <property type="entry name" value="DUF900_hydrolase"/>
</dbReference>
<dbReference type="PANTHER" id="PTHR36513">
    <property type="entry name" value="ABC TRANSMEMBRANE TYPE-1 DOMAIN-CONTAINING PROTEIN"/>
    <property type="match status" value="1"/>
</dbReference>
<evidence type="ECO:0000313" key="3">
    <source>
        <dbReference type="Proteomes" id="UP001431010"/>
    </source>
</evidence>
<dbReference type="SUPFAM" id="SSF53474">
    <property type="entry name" value="alpha/beta-Hydrolases"/>
    <property type="match status" value="1"/>
</dbReference>
<dbReference type="Pfam" id="PF05990">
    <property type="entry name" value="DUF900"/>
    <property type="match status" value="1"/>
</dbReference>
<dbReference type="InterPro" id="IPR029058">
    <property type="entry name" value="AB_hydrolase_fold"/>
</dbReference>
<reference evidence="2" key="1">
    <citation type="journal article" date="2024" name="Antonie Van Leeuwenhoek">
        <title>Bradyrhizobium ontarionense sp. nov., a novel bacterial symbiont isolated from Aeschynomene indica (Indian jointvetch), harbours photosynthesis, nitrogen fixation and nitrous oxide (N2O) reductase genes.</title>
        <authorList>
            <person name="Bromfield E.S.P."/>
            <person name="Cloutier S."/>
        </authorList>
    </citation>
    <scope>NUCLEOTIDE SEQUENCE</scope>
    <source>
        <strain evidence="2">A19</strain>
    </source>
</reference>
<dbReference type="Gene3D" id="3.40.50.1820">
    <property type="entry name" value="alpha/beta hydrolase"/>
    <property type="match status" value="1"/>
</dbReference>
<keyword evidence="2" id="KW-0378">Hydrolase</keyword>
<dbReference type="PANTHER" id="PTHR36513:SF1">
    <property type="entry name" value="TRANSMEMBRANE PROTEIN"/>
    <property type="match status" value="1"/>
</dbReference>
<gene>
    <name evidence="2" type="ORF">LQG66_33090</name>
</gene>
<dbReference type="RefSeq" id="WP_231319991.1">
    <property type="nucleotide sequence ID" value="NZ_CP088156.1"/>
</dbReference>
<sequence>MDVRVYFATNRQPLTADGTDQIMGFGSDLGPVNGLSVRYGRADIAVDLAARTYALVPGSVHVEPEQLIFPQGSGPVLGSDTIFGALRADMQAKARATIAFIHGFSNSFVDAIERAGWISAFYGLDANMFVFSWPSVASPFGVPLPYVDYQHDRKTAAASGPAVARTLRRLYDFVDTLPEGQRCNQSIHLVCHSMGVYVLRNALQALMQMPDPVAGATMSSGVSAMVRMGGAQPSLIGLRKTFDKVVLAAADEDADAFDDPAKLKYLPRTATSVTVYHSTKDWVLNTLSAGTKFNGPRLGNDGPENMGSISDKVTAIDCSDVTTFEQDPQEHQYYRIFPVVRDDIVQVLNGVPQNQVTNREPVASARYRIRPQADVAANASAAKPRVAKARVPKAPVPKAGAAKKKQAGGS</sequence>
<accession>A0ABY3RB25</accession>
<feature type="compositionally biased region" description="Basic residues" evidence="1">
    <location>
        <begin position="401"/>
        <end position="410"/>
    </location>
</feature>
<keyword evidence="3" id="KW-1185">Reference proteome</keyword>
<evidence type="ECO:0000256" key="1">
    <source>
        <dbReference type="SAM" id="MobiDB-lite"/>
    </source>
</evidence>
<dbReference type="Proteomes" id="UP001431010">
    <property type="component" value="Chromosome"/>
</dbReference>
<name>A0ABY3RB25_9BRAD</name>
<proteinExistence type="predicted"/>
<protein>
    <submittedName>
        <fullName evidence="2">Alpha/beta hydrolase</fullName>
    </submittedName>
</protein>
<feature type="region of interest" description="Disordered" evidence="1">
    <location>
        <begin position="376"/>
        <end position="410"/>
    </location>
</feature>
<evidence type="ECO:0000313" key="2">
    <source>
        <dbReference type="EMBL" id="UFZ03978.1"/>
    </source>
</evidence>
<dbReference type="GO" id="GO:0016787">
    <property type="term" value="F:hydrolase activity"/>
    <property type="evidence" value="ECO:0007669"/>
    <property type="project" value="UniProtKB-KW"/>
</dbReference>